<keyword evidence="3" id="KW-1185">Reference proteome</keyword>
<dbReference type="AlphaFoldDB" id="A0A2R4WY94"/>
<dbReference type="EMBL" id="CP028858">
    <property type="protein sequence ID" value="AWB26519.1"/>
    <property type="molecule type" value="Genomic_DNA"/>
</dbReference>
<feature type="region of interest" description="Disordered" evidence="1">
    <location>
        <begin position="25"/>
        <end position="92"/>
    </location>
</feature>
<evidence type="ECO:0000313" key="3">
    <source>
        <dbReference type="Proteomes" id="UP000244727"/>
    </source>
</evidence>
<dbReference type="Proteomes" id="UP000244727">
    <property type="component" value="Chromosome"/>
</dbReference>
<dbReference type="GeneID" id="36511186"/>
<evidence type="ECO:0008006" key="4">
    <source>
        <dbReference type="Google" id="ProtNLM"/>
    </source>
</evidence>
<organism evidence="2 3">
    <name type="scientific">Halococcoides cellulosivorans</name>
    <dbReference type="NCBI Taxonomy" id="1679096"/>
    <lineage>
        <taxon>Archaea</taxon>
        <taxon>Methanobacteriati</taxon>
        <taxon>Methanobacteriota</taxon>
        <taxon>Stenosarchaea group</taxon>
        <taxon>Halobacteria</taxon>
        <taxon>Halobacteriales</taxon>
        <taxon>Haloarculaceae</taxon>
        <taxon>Halococcoides</taxon>
    </lineage>
</organism>
<dbReference type="SUPFAM" id="SSF52833">
    <property type="entry name" value="Thioredoxin-like"/>
    <property type="match status" value="1"/>
</dbReference>
<protein>
    <recommendedName>
        <fullName evidence="4">Thioredoxin domain-containing protein</fullName>
    </recommendedName>
</protein>
<dbReference type="PROSITE" id="PS51257">
    <property type="entry name" value="PROKAR_LIPOPROTEIN"/>
    <property type="match status" value="1"/>
</dbReference>
<feature type="compositionally biased region" description="Basic and acidic residues" evidence="1">
    <location>
        <begin position="30"/>
        <end position="42"/>
    </location>
</feature>
<dbReference type="KEGG" id="harc:HARCEL1_01725"/>
<dbReference type="InterPro" id="IPR036249">
    <property type="entry name" value="Thioredoxin-like_sf"/>
</dbReference>
<proteinExistence type="predicted"/>
<feature type="compositionally biased region" description="Low complexity" evidence="1">
    <location>
        <begin position="43"/>
        <end position="65"/>
    </location>
</feature>
<evidence type="ECO:0000256" key="1">
    <source>
        <dbReference type="SAM" id="MobiDB-lite"/>
    </source>
</evidence>
<gene>
    <name evidence="2" type="ORF">HARCEL1_01725</name>
</gene>
<sequence>MHDERDLTRRRTLIGAGATSASLLAGCLGRGEESTGEDRTTDGTETATTGDGTSATTAAPTTETPLECRGDPTLPADAESAENGAADGSTDADWQEMELTSVRCADPFTIGSLDPPVVVETFAVWCPTCSAQQQNMRDLEGVTRVSLNVDPNESRDIVREHAAGNGFDWRYAIAPEPMTSALIDAFDGAIVHPPSTPIVVVCADGSTIYRSGSLKSADEIESLAAEC</sequence>
<accession>A0A2R4WY94</accession>
<evidence type="ECO:0000313" key="2">
    <source>
        <dbReference type="EMBL" id="AWB26519.1"/>
    </source>
</evidence>
<dbReference type="Gene3D" id="3.40.30.10">
    <property type="entry name" value="Glutaredoxin"/>
    <property type="match status" value="1"/>
</dbReference>
<dbReference type="RefSeq" id="WP_108380888.1">
    <property type="nucleotide sequence ID" value="NZ_CP028858.1"/>
</dbReference>
<name>A0A2R4WY94_9EURY</name>
<reference evidence="2 3" key="1">
    <citation type="submission" date="2018-04" db="EMBL/GenBank/DDBJ databases">
        <title>Halococcoides cellulosivorans gen. nov., sp. nov., an extremely halophilic cellulose-utilizing haloarchaeon from hypersaline lakes.</title>
        <authorList>
            <person name="Sorokin D.Y."/>
            <person name="Toshchakov S.V."/>
            <person name="Samarov N.I."/>
            <person name="Korzhenkov A."/>
            <person name="Kublanov I.V."/>
        </authorList>
    </citation>
    <scope>NUCLEOTIDE SEQUENCE [LARGE SCALE GENOMIC DNA]</scope>
    <source>
        <strain evidence="2 3">HArcel1</strain>
    </source>
</reference>